<keyword evidence="8" id="KW-1185">Reference proteome</keyword>
<evidence type="ECO:0000256" key="3">
    <source>
        <dbReference type="ARBA" id="ARBA00016672"/>
    </source>
</evidence>
<keyword evidence="6" id="KW-0539">Nucleus</keyword>
<name>A0ABR4NSP1_9SACH</name>
<comment type="subcellular location">
    <subcellularLocation>
        <location evidence="1">Nucleus</location>
    </subcellularLocation>
</comment>
<reference evidence="7 8" key="1">
    <citation type="submission" date="2024-05" db="EMBL/GenBank/DDBJ databases">
        <title>Long read based assembly of the Candida bracarensis genome reveals expanded adhesin content.</title>
        <authorList>
            <person name="Marcet-Houben M."/>
            <person name="Ksiezopolska E."/>
            <person name="Gabaldon T."/>
        </authorList>
    </citation>
    <scope>NUCLEOTIDE SEQUENCE [LARGE SCALE GENOMIC DNA]</scope>
    <source>
        <strain evidence="7 8">CBM6</strain>
    </source>
</reference>
<keyword evidence="5" id="KW-0804">Transcription</keyword>
<comment type="caution">
    <text evidence="7">The sequence shown here is derived from an EMBL/GenBank/DDBJ whole genome shotgun (WGS) entry which is preliminary data.</text>
</comment>
<sequence length="156" mass="18386">MRVLEPRDAFLSDYEVLQHLSKLERQYKWDAESIAEMSADKKKFKKFRPYNNPALQGITRDTLAYLKQSKYSISEEEEQLLPEQRPPAPLCNLNDNKFTDLVTRLNEFDLFQAEKLQIVNQMPVQIVHLYSIVEECDTRFSEEQIEQILALVAEFI</sequence>
<gene>
    <name evidence="7" type="ORF">RNJ44_00478</name>
</gene>
<dbReference type="Pfam" id="PF03874">
    <property type="entry name" value="RNA_pol_Rpb4"/>
    <property type="match status" value="1"/>
</dbReference>
<keyword evidence="4 7" id="KW-0240">DNA-directed RNA polymerase</keyword>
<dbReference type="PANTHER" id="PTHR15561">
    <property type="entry name" value="CALCITONIN GENE-RELATED PEPTIDE-RECEPTOR COMPONENT PROTEIN"/>
    <property type="match status" value="1"/>
</dbReference>
<evidence type="ECO:0000313" key="7">
    <source>
        <dbReference type="EMBL" id="KAL3231443.1"/>
    </source>
</evidence>
<protein>
    <recommendedName>
        <fullName evidence="3">DNA-directed RNA polymerase III subunit RPC9</fullName>
    </recommendedName>
</protein>
<evidence type="ECO:0000256" key="2">
    <source>
        <dbReference type="ARBA" id="ARBA00006898"/>
    </source>
</evidence>
<dbReference type="Gene3D" id="1.20.1250.40">
    <property type="match status" value="1"/>
</dbReference>
<dbReference type="InterPro" id="IPR038324">
    <property type="entry name" value="Rpb4/RPC9_sf"/>
</dbReference>
<evidence type="ECO:0000256" key="5">
    <source>
        <dbReference type="ARBA" id="ARBA00023163"/>
    </source>
</evidence>
<evidence type="ECO:0000256" key="1">
    <source>
        <dbReference type="ARBA" id="ARBA00004123"/>
    </source>
</evidence>
<evidence type="ECO:0000313" key="8">
    <source>
        <dbReference type="Proteomes" id="UP001623330"/>
    </source>
</evidence>
<evidence type="ECO:0000256" key="4">
    <source>
        <dbReference type="ARBA" id="ARBA00022478"/>
    </source>
</evidence>
<dbReference type="InterPro" id="IPR005574">
    <property type="entry name" value="Rpb4/RPC9"/>
</dbReference>
<dbReference type="PANTHER" id="PTHR15561:SF0">
    <property type="entry name" value="DNA-DIRECTED RNA POLYMERASE III SUBUNIT RPC9"/>
    <property type="match status" value="1"/>
</dbReference>
<dbReference type="EMBL" id="JBEVYD010000007">
    <property type="protein sequence ID" value="KAL3231443.1"/>
    <property type="molecule type" value="Genomic_DNA"/>
</dbReference>
<proteinExistence type="inferred from homology"/>
<accession>A0ABR4NSP1</accession>
<dbReference type="GO" id="GO:0000428">
    <property type="term" value="C:DNA-directed RNA polymerase complex"/>
    <property type="evidence" value="ECO:0007669"/>
    <property type="project" value="UniProtKB-KW"/>
</dbReference>
<dbReference type="Proteomes" id="UP001623330">
    <property type="component" value="Unassembled WGS sequence"/>
</dbReference>
<organism evidence="7 8">
    <name type="scientific">Nakaseomyces bracarensis</name>
    <dbReference type="NCBI Taxonomy" id="273131"/>
    <lineage>
        <taxon>Eukaryota</taxon>
        <taxon>Fungi</taxon>
        <taxon>Dikarya</taxon>
        <taxon>Ascomycota</taxon>
        <taxon>Saccharomycotina</taxon>
        <taxon>Saccharomycetes</taxon>
        <taxon>Saccharomycetales</taxon>
        <taxon>Saccharomycetaceae</taxon>
        <taxon>Nakaseomyces</taxon>
    </lineage>
</organism>
<dbReference type="InterPro" id="IPR010997">
    <property type="entry name" value="HRDC-like_sf"/>
</dbReference>
<evidence type="ECO:0000256" key="6">
    <source>
        <dbReference type="ARBA" id="ARBA00023242"/>
    </source>
</evidence>
<dbReference type="InterPro" id="IPR038846">
    <property type="entry name" value="RPC9"/>
</dbReference>
<comment type="similarity">
    <text evidence="2">Belongs to the eukaryotic RPC9 RNA polymerase subunit family.</text>
</comment>
<dbReference type="SUPFAM" id="SSF47819">
    <property type="entry name" value="HRDC-like"/>
    <property type="match status" value="1"/>
</dbReference>